<sequence>MWNNTLQTFVIGITMVAGISLSACDGSKQDTVEEVASEISSEQAPKKESVQSSNSDADLDGATVEQGLPVKYDVSSWGEDSVEALNINDFDKIKSTFGKALSTDENSLDYASNPATKYRFMDTDAPYLDLIDSKKYLELGWYYANPSDTDKEKDLSRGHAKKVYELAQQLMGEEGGKVLSDMLSGQIIKNKTIGGQKIELAKCEFYSCMLVLNKSKSEAAVVEIDANSQ</sequence>
<accession>A0A5C7A824</accession>
<protein>
    <submittedName>
        <fullName evidence="2">Uncharacterized protein</fullName>
    </submittedName>
</protein>
<reference evidence="2 3" key="1">
    <citation type="submission" date="2019-08" db="EMBL/GenBank/DDBJ databases">
        <title>Genome sequence of Psychrobacter frigidicola ACAM304 (type strain).</title>
        <authorList>
            <person name="Bowman J.P."/>
        </authorList>
    </citation>
    <scope>NUCLEOTIDE SEQUENCE [LARGE SCALE GENOMIC DNA]</scope>
    <source>
        <strain evidence="2 3">ACAM 304</strain>
    </source>
</reference>
<feature type="region of interest" description="Disordered" evidence="1">
    <location>
        <begin position="33"/>
        <end position="62"/>
    </location>
</feature>
<comment type="caution">
    <text evidence="2">The sequence shown here is derived from an EMBL/GenBank/DDBJ whole genome shotgun (WGS) entry which is preliminary data.</text>
</comment>
<gene>
    <name evidence="2" type="ORF">ES754_07735</name>
</gene>
<keyword evidence="3" id="KW-1185">Reference proteome</keyword>
<proteinExistence type="predicted"/>
<dbReference type="EMBL" id="VORZ01000002">
    <property type="protein sequence ID" value="TXD96910.1"/>
    <property type="molecule type" value="Genomic_DNA"/>
</dbReference>
<evidence type="ECO:0000313" key="2">
    <source>
        <dbReference type="EMBL" id="TXD96910.1"/>
    </source>
</evidence>
<evidence type="ECO:0000256" key="1">
    <source>
        <dbReference type="SAM" id="MobiDB-lite"/>
    </source>
</evidence>
<name>A0A5C7A824_9GAMM</name>
<dbReference type="Proteomes" id="UP000321903">
    <property type="component" value="Unassembled WGS sequence"/>
</dbReference>
<dbReference type="OrthoDB" id="6660056at2"/>
<dbReference type="RefSeq" id="WP_147223616.1">
    <property type="nucleotide sequence ID" value="NZ_CAJGYY010000001.1"/>
</dbReference>
<organism evidence="2 3">
    <name type="scientific">Psychrobacter frigidicola</name>
    <dbReference type="NCBI Taxonomy" id="45611"/>
    <lineage>
        <taxon>Bacteria</taxon>
        <taxon>Pseudomonadati</taxon>
        <taxon>Pseudomonadota</taxon>
        <taxon>Gammaproteobacteria</taxon>
        <taxon>Moraxellales</taxon>
        <taxon>Moraxellaceae</taxon>
        <taxon>Psychrobacter</taxon>
    </lineage>
</organism>
<dbReference type="AlphaFoldDB" id="A0A5C7A824"/>
<evidence type="ECO:0000313" key="3">
    <source>
        <dbReference type="Proteomes" id="UP000321903"/>
    </source>
</evidence>